<dbReference type="GO" id="GO:0015271">
    <property type="term" value="F:outward rectifier potassium channel activity"/>
    <property type="evidence" value="ECO:0007669"/>
    <property type="project" value="TreeGrafter"/>
</dbReference>
<dbReference type="SUPFAM" id="SSF81324">
    <property type="entry name" value="Voltage-gated potassium channels"/>
    <property type="match status" value="1"/>
</dbReference>
<sequence>MIEEPGPCITDHRILPNSVQPFGIEEGIPPYGHLTSSLSDQKVPKWRKKLLIALPHLGLVVLSMLYTVLGAAIFYYIEAPNESILKWRSLAQINDIYSFFSDDLWQLSQNGSVGSKEQWKAVVDQRMQNLIETLHEAFTDNYVTVEEIRNNQTESVWSFTTSLFFTVTLITTIGILSAILEEQNSMTSEQ</sequence>
<name>A0A183J9E8_9BILA</name>
<dbReference type="GO" id="GO:0030322">
    <property type="term" value="P:stabilization of membrane potential"/>
    <property type="evidence" value="ECO:0007669"/>
    <property type="project" value="TreeGrafter"/>
</dbReference>
<dbReference type="EMBL" id="UZAM01017956">
    <property type="protein sequence ID" value="VDP48950.1"/>
    <property type="molecule type" value="Genomic_DNA"/>
</dbReference>
<keyword evidence="2 5" id="KW-0812">Transmembrane</keyword>
<comment type="subcellular location">
    <subcellularLocation>
        <location evidence="1">Membrane</location>
        <topology evidence="1">Multi-pass membrane protein</topology>
    </subcellularLocation>
</comment>
<evidence type="ECO:0000256" key="4">
    <source>
        <dbReference type="ARBA" id="ARBA00023136"/>
    </source>
</evidence>
<dbReference type="GO" id="GO:0005886">
    <property type="term" value="C:plasma membrane"/>
    <property type="evidence" value="ECO:0007669"/>
    <property type="project" value="TreeGrafter"/>
</dbReference>
<evidence type="ECO:0000313" key="7">
    <source>
        <dbReference type="Proteomes" id="UP000270296"/>
    </source>
</evidence>
<dbReference type="GO" id="GO:0022841">
    <property type="term" value="F:potassium ion leak channel activity"/>
    <property type="evidence" value="ECO:0007669"/>
    <property type="project" value="TreeGrafter"/>
</dbReference>
<dbReference type="WBParaSite" id="SBAD_0001290401-mRNA-1">
    <property type="protein sequence ID" value="SBAD_0001290401-mRNA-1"/>
    <property type="gene ID" value="SBAD_0001290401"/>
</dbReference>
<evidence type="ECO:0000313" key="8">
    <source>
        <dbReference type="WBParaSite" id="SBAD_0001290401-mRNA-1"/>
    </source>
</evidence>
<gene>
    <name evidence="6" type="ORF">SBAD_LOCUS12496</name>
</gene>
<keyword evidence="7" id="KW-1185">Reference proteome</keyword>
<evidence type="ECO:0000256" key="3">
    <source>
        <dbReference type="ARBA" id="ARBA00022989"/>
    </source>
</evidence>
<proteinExistence type="predicted"/>
<dbReference type="Gene3D" id="1.10.287.70">
    <property type="match status" value="1"/>
</dbReference>
<feature type="transmembrane region" description="Helical" evidence="5">
    <location>
        <begin position="50"/>
        <end position="77"/>
    </location>
</feature>
<dbReference type="AlphaFoldDB" id="A0A183J9E8"/>
<organism evidence="8">
    <name type="scientific">Soboliphyme baturini</name>
    <dbReference type="NCBI Taxonomy" id="241478"/>
    <lineage>
        <taxon>Eukaryota</taxon>
        <taxon>Metazoa</taxon>
        <taxon>Ecdysozoa</taxon>
        <taxon>Nematoda</taxon>
        <taxon>Enoplea</taxon>
        <taxon>Dorylaimia</taxon>
        <taxon>Dioctophymatida</taxon>
        <taxon>Dioctophymatoidea</taxon>
        <taxon>Soboliphymatidae</taxon>
        <taxon>Soboliphyme</taxon>
    </lineage>
</organism>
<dbReference type="PANTHER" id="PTHR11003:SF335">
    <property type="entry name" value="POTASSIUM CHANNEL DOMAIN-CONTAINING PROTEIN"/>
    <property type="match status" value="1"/>
</dbReference>
<dbReference type="OrthoDB" id="5821554at2759"/>
<evidence type="ECO:0000256" key="2">
    <source>
        <dbReference type="ARBA" id="ARBA00022692"/>
    </source>
</evidence>
<dbReference type="Proteomes" id="UP000270296">
    <property type="component" value="Unassembled WGS sequence"/>
</dbReference>
<evidence type="ECO:0000256" key="5">
    <source>
        <dbReference type="SAM" id="Phobius"/>
    </source>
</evidence>
<accession>A0A183J9E8</accession>
<feature type="transmembrane region" description="Helical" evidence="5">
    <location>
        <begin position="156"/>
        <end position="180"/>
    </location>
</feature>
<dbReference type="InterPro" id="IPR003280">
    <property type="entry name" value="2pore_dom_K_chnl"/>
</dbReference>
<keyword evidence="3 5" id="KW-1133">Transmembrane helix</keyword>
<reference evidence="6 7" key="2">
    <citation type="submission" date="2018-11" db="EMBL/GenBank/DDBJ databases">
        <authorList>
            <consortium name="Pathogen Informatics"/>
        </authorList>
    </citation>
    <scope>NUCLEOTIDE SEQUENCE [LARGE SCALE GENOMIC DNA]</scope>
</reference>
<reference evidence="8" key="1">
    <citation type="submission" date="2016-06" db="UniProtKB">
        <authorList>
            <consortium name="WormBaseParasite"/>
        </authorList>
    </citation>
    <scope>IDENTIFICATION</scope>
</reference>
<evidence type="ECO:0000313" key="6">
    <source>
        <dbReference type="EMBL" id="VDP48950.1"/>
    </source>
</evidence>
<dbReference type="PANTHER" id="PTHR11003">
    <property type="entry name" value="POTASSIUM CHANNEL, SUBFAMILY K"/>
    <property type="match status" value="1"/>
</dbReference>
<evidence type="ECO:0000256" key="1">
    <source>
        <dbReference type="ARBA" id="ARBA00004141"/>
    </source>
</evidence>
<keyword evidence="4 5" id="KW-0472">Membrane</keyword>
<protein>
    <submittedName>
        <fullName evidence="8">TWiK family of potassium channels protein 7</fullName>
    </submittedName>
</protein>